<dbReference type="InterPro" id="IPR047610">
    <property type="entry name" value="ImuA_translesion"/>
</dbReference>
<comment type="caution">
    <text evidence="1">The sequence shown here is derived from an EMBL/GenBank/DDBJ whole genome shotgun (WGS) entry which is preliminary data.</text>
</comment>
<dbReference type="NCBIfam" id="NF033429">
    <property type="entry name" value="ImuA_translesion"/>
    <property type="match status" value="1"/>
</dbReference>
<gene>
    <name evidence="1" type="primary">imuA</name>
    <name evidence="1" type="ORF">D7S86_06115</name>
</gene>
<keyword evidence="2" id="KW-1185">Reference proteome</keyword>
<dbReference type="AlphaFoldDB" id="A0A494YC45"/>
<protein>
    <submittedName>
        <fullName evidence="1">Translesion DNA synthesis-associated protein ImuA</fullName>
    </submittedName>
</protein>
<dbReference type="OrthoDB" id="9811176at2"/>
<dbReference type="EMBL" id="RBZU01000002">
    <property type="protein sequence ID" value="RKP57534.1"/>
    <property type="molecule type" value="Genomic_DNA"/>
</dbReference>
<reference evidence="1 2" key="1">
    <citation type="submission" date="2018-10" db="EMBL/GenBank/DDBJ databases">
        <title>Robbsia sp. DHC34, isolated from soil.</title>
        <authorList>
            <person name="Gao Z.-H."/>
            <person name="Qiu L.-H."/>
        </authorList>
    </citation>
    <scope>NUCLEOTIDE SEQUENCE [LARGE SCALE GENOMIC DNA]</scope>
    <source>
        <strain evidence="1 2">DHC34</strain>
    </source>
</reference>
<name>A0A494YC45_9BURK</name>
<dbReference type="RefSeq" id="WP_121084597.1">
    <property type="nucleotide sequence ID" value="NZ_RBZU01000002.1"/>
</dbReference>
<proteinExistence type="predicted"/>
<dbReference type="Proteomes" id="UP000270342">
    <property type="component" value="Unassembled WGS sequence"/>
</dbReference>
<dbReference type="SUPFAM" id="SSF52540">
    <property type="entry name" value="P-loop containing nucleoside triphosphate hydrolases"/>
    <property type="match status" value="1"/>
</dbReference>
<sequence>MAVQIAAVRAGPELPAHLARQVWRGNALGHAARGSVPSGHAPLDAELPDGGWPRAALTELLGVRPGCGEMRLLAPALAGLTAHARSPRHAVLIAPPYTPYAPALAAAGIATDKLVWIDVQGADALWAAEQALRHDGVGAVLLWLPRVQAAALRRLQVLAQDGNAVAFLMRPATAAAQSSPAPLRLRFEPADVRDTALRGLHAVSNRTRLPETDAPVRTAAADGLERAGLRIEIVKRRGPAMAVPLWLRLPVRVAPSVHERFDASDVSGVSEVAEIDHGLDRGQLAAAAARSRTASAA</sequence>
<accession>A0A494YC45</accession>
<dbReference type="InterPro" id="IPR017166">
    <property type="entry name" value="UCP037290"/>
</dbReference>
<evidence type="ECO:0000313" key="2">
    <source>
        <dbReference type="Proteomes" id="UP000270342"/>
    </source>
</evidence>
<organism evidence="1 2">
    <name type="scientific">Pararobbsia silviterrae</name>
    <dbReference type="NCBI Taxonomy" id="1792498"/>
    <lineage>
        <taxon>Bacteria</taxon>
        <taxon>Pseudomonadati</taxon>
        <taxon>Pseudomonadota</taxon>
        <taxon>Betaproteobacteria</taxon>
        <taxon>Burkholderiales</taxon>
        <taxon>Burkholderiaceae</taxon>
        <taxon>Pararobbsia</taxon>
    </lineage>
</organism>
<dbReference type="Gene3D" id="3.40.50.300">
    <property type="entry name" value="P-loop containing nucleotide triphosphate hydrolases"/>
    <property type="match status" value="1"/>
</dbReference>
<dbReference type="InterPro" id="IPR027417">
    <property type="entry name" value="P-loop_NTPase"/>
</dbReference>
<evidence type="ECO:0000313" key="1">
    <source>
        <dbReference type="EMBL" id="RKP57534.1"/>
    </source>
</evidence>
<dbReference type="PIRSF" id="PIRSF037290">
    <property type="entry name" value="UCP037290"/>
    <property type="match status" value="1"/>
</dbReference>